<accession>A0ABP4RQ03</accession>
<reference evidence="2" key="1">
    <citation type="journal article" date="2019" name="Int. J. Syst. Evol. Microbiol.">
        <title>The Global Catalogue of Microorganisms (GCM) 10K type strain sequencing project: providing services to taxonomists for standard genome sequencing and annotation.</title>
        <authorList>
            <consortium name="The Broad Institute Genomics Platform"/>
            <consortium name="The Broad Institute Genome Sequencing Center for Infectious Disease"/>
            <person name="Wu L."/>
            <person name="Ma J."/>
        </authorList>
    </citation>
    <scope>NUCLEOTIDE SEQUENCE [LARGE SCALE GENOMIC DNA]</scope>
    <source>
        <strain evidence="2">JCM 13929</strain>
    </source>
</reference>
<dbReference type="EMBL" id="BAAAMU010000056">
    <property type="protein sequence ID" value="GAA1657317.1"/>
    <property type="molecule type" value="Genomic_DNA"/>
</dbReference>
<proteinExistence type="predicted"/>
<organism evidence="1 2">
    <name type="scientific">Nonomuraea maheshkhaliensis</name>
    <dbReference type="NCBI Taxonomy" id="419590"/>
    <lineage>
        <taxon>Bacteria</taxon>
        <taxon>Bacillati</taxon>
        <taxon>Actinomycetota</taxon>
        <taxon>Actinomycetes</taxon>
        <taxon>Streptosporangiales</taxon>
        <taxon>Streptosporangiaceae</taxon>
        <taxon>Nonomuraea</taxon>
    </lineage>
</organism>
<name>A0ABP4RQ03_9ACTN</name>
<dbReference type="Proteomes" id="UP001500064">
    <property type="component" value="Unassembled WGS sequence"/>
</dbReference>
<comment type="caution">
    <text evidence="1">The sequence shown here is derived from an EMBL/GenBank/DDBJ whole genome shotgun (WGS) entry which is preliminary data.</text>
</comment>
<keyword evidence="2" id="KW-1185">Reference proteome</keyword>
<evidence type="ECO:0000313" key="1">
    <source>
        <dbReference type="EMBL" id="GAA1657317.1"/>
    </source>
</evidence>
<sequence>MVLVVLAVEAFHRADTPPWSPMPHRLIRRCGGPTAAGLSSALFAVTEGVSLEWVVR</sequence>
<gene>
    <name evidence="1" type="ORF">GCM10009733_063740</name>
</gene>
<evidence type="ECO:0000313" key="2">
    <source>
        <dbReference type="Proteomes" id="UP001500064"/>
    </source>
</evidence>
<protein>
    <submittedName>
        <fullName evidence="1">Uncharacterized protein</fullName>
    </submittedName>
</protein>